<feature type="region of interest" description="Disordered" evidence="1">
    <location>
        <begin position="136"/>
        <end position="164"/>
    </location>
</feature>
<keyword evidence="3" id="KW-1185">Reference proteome</keyword>
<reference evidence="2 3" key="1">
    <citation type="journal article" date="2020" name="bioRxiv">
        <title>Whole genome comparisons of ergot fungi reveals the divergence and evolution of species within the genus Claviceps are the result of varying mechanisms driving genome evolution and host range expansion.</title>
        <authorList>
            <person name="Wyka S.A."/>
            <person name="Mondo S.J."/>
            <person name="Liu M."/>
            <person name="Dettman J."/>
            <person name="Nalam V."/>
            <person name="Broders K.D."/>
        </authorList>
    </citation>
    <scope>NUCLEOTIDE SEQUENCE [LARGE SCALE GENOMIC DNA]</scope>
    <source>
        <strain evidence="2 3">Clav52</strain>
    </source>
</reference>
<sequence>MLVLRPGTLCQHGKSGRGVVVLVLMKSSASPNRGSNTGRKSVDDLAVASMTMMVEKSVAAGESANGKLKRSHGERGYVQLGKKREVNVSRGCSTATAHWADLPCAPSLARRNDQGSFENINDGVVHYCEAKRTPWQDNSRVRVKSQDSGHDGGDGGDGGVLRRR</sequence>
<comment type="caution">
    <text evidence="2">The sequence shown here is derived from an EMBL/GenBank/DDBJ whole genome shotgun (WGS) entry which is preliminary data.</text>
</comment>
<gene>
    <name evidence="2" type="ORF">E4U09_001019</name>
</gene>
<dbReference type="Proteomes" id="UP000707071">
    <property type="component" value="Unassembled WGS sequence"/>
</dbReference>
<name>A0A9P7U254_9HYPO</name>
<evidence type="ECO:0000313" key="2">
    <source>
        <dbReference type="EMBL" id="KAG6298205.1"/>
    </source>
</evidence>
<feature type="compositionally biased region" description="Gly residues" evidence="1">
    <location>
        <begin position="155"/>
        <end position="164"/>
    </location>
</feature>
<accession>A0A9P7U254</accession>
<dbReference type="AlphaFoldDB" id="A0A9P7U254"/>
<dbReference type="EMBL" id="SRRH01000133">
    <property type="protein sequence ID" value="KAG6298205.1"/>
    <property type="molecule type" value="Genomic_DNA"/>
</dbReference>
<evidence type="ECO:0000256" key="1">
    <source>
        <dbReference type="SAM" id="MobiDB-lite"/>
    </source>
</evidence>
<organism evidence="2 3">
    <name type="scientific">Claviceps aff. purpurea</name>
    <dbReference type="NCBI Taxonomy" id="1967640"/>
    <lineage>
        <taxon>Eukaryota</taxon>
        <taxon>Fungi</taxon>
        <taxon>Dikarya</taxon>
        <taxon>Ascomycota</taxon>
        <taxon>Pezizomycotina</taxon>
        <taxon>Sordariomycetes</taxon>
        <taxon>Hypocreomycetidae</taxon>
        <taxon>Hypocreales</taxon>
        <taxon>Clavicipitaceae</taxon>
        <taxon>Claviceps</taxon>
    </lineage>
</organism>
<protein>
    <submittedName>
        <fullName evidence="2">Uncharacterized protein</fullName>
    </submittedName>
</protein>
<proteinExistence type="predicted"/>
<evidence type="ECO:0000313" key="3">
    <source>
        <dbReference type="Proteomes" id="UP000707071"/>
    </source>
</evidence>
<feature type="compositionally biased region" description="Basic and acidic residues" evidence="1">
    <location>
        <begin position="144"/>
        <end position="153"/>
    </location>
</feature>